<keyword evidence="3" id="KW-1185">Reference proteome</keyword>
<dbReference type="Gene3D" id="3.40.220.10">
    <property type="entry name" value="Leucine Aminopeptidase, subunit E, domain 1"/>
    <property type="match status" value="1"/>
</dbReference>
<dbReference type="Proteomes" id="UP000001299">
    <property type="component" value="Plasmid pCY360"/>
</dbReference>
<dbReference type="PANTHER" id="PTHR35596">
    <property type="entry name" value="DUF2263 DOMAIN-CONTAINING PROTEIN"/>
    <property type="match status" value="1"/>
</dbReference>
<dbReference type="InterPro" id="IPR043472">
    <property type="entry name" value="Macro_dom-like"/>
</dbReference>
<sequence>MATVEERIEAFQDTLTWTMTDPTLKSSVRKSMASSSVYWEYVYPKYDEGSKKTVVTVSDKKTVKAAQDMYAANLNKKIAVLNFANAFTPGGGVTRGSRAQEESLCRSTTLYPVLNSREIRDSFYGYHCELGIPVATDSLIYSEEIVICKTDDEIPKRLTKSNWAIVDVITMAAPNNSTPRMHLDDAAQYGYHVKRAVHMLTCAAHHGVDILILGAFGCGAFKNNPEVVAKAYKDALAMFPGIFEKIEFAVYCPPGDDRNYKIFKRILGA</sequence>
<dbReference type="NCBIfam" id="TIGR02452">
    <property type="entry name" value="TIGR02452 family protein"/>
    <property type="match status" value="1"/>
</dbReference>
<gene>
    <name evidence="2" type="ordered locus">bpr_II089</name>
</gene>
<geneLocation type="plasmid" evidence="2 3">
    <name>pCY360</name>
</geneLocation>
<name>E0S3P6_BUTPB</name>
<organism evidence="2 3">
    <name type="scientific">Butyrivibrio proteoclasticus (strain ATCC 51982 / DSM 14932 / B316)</name>
    <name type="common">Clostridium proteoclasticum</name>
    <dbReference type="NCBI Taxonomy" id="515622"/>
    <lineage>
        <taxon>Bacteria</taxon>
        <taxon>Bacillati</taxon>
        <taxon>Bacillota</taxon>
        <taxon>Clostridia</taxon>
        <taxon>Lachnospirales</taxon>
        <taxon>Lachnospiraceae</taxon>
        <taxon>Butyrivibrio</taxon>
    </lineage>
</organism>
<reference evidence="2 3" key="1">
    <citation type="journal article" date="2010" name="PLoS ONE">
        <title>The glycobiome of the rumen bacterium Butyrivibrio proteoclasticus B316(T) highlights adaptation to a polysaccharide-rich environment.</title>
        <authorList>
            <person name="Kelly W.J."/>
            <person name="Leahy S.C."/>
            <person name="Altermann E."/>
            <person name="Yeoman C.J."/>
            <person name="Dunne J.C."/>
            <person name="Kong Z."/>
            <person name="Pacheco D.M."/>
            <person name="Li D."/>
            <person name="Noel S.J."/>
            <person name="Moon C.D."/>
            <person name="Cookson A.L."/>
            <person name="Attwood G.T."/>
        </authorList>
    </citation>
    <scope>NUCLEOTIDE SEQUENCE [LARGE SCALE GENOMIC DNA]</scope>
    <source>
        <strain evidence="3">ATCC 51982 / DSM 14932 / B316</strain>
        <plasmid evidence="3">Plasmid pCY360</plasmid>
    </source>
</reference>
<dbReference type="InterPro" id="IPR012664">
    <property type="entry name" value="CHP02452"/>
</dbReference>
<dbReference type="Pfam" id="PF10021">
    <property type="entry name" value="PARG_cat_microb"/>
    <property type="match status" value="1"/>
</dbReference>
<dbReference type="PIRSF" id="PIRSF014899">
    <property type="entry name" value="UCP014899"/>
    <property type="match status" value="1"/>
</dbReference>
<dbReference type="AlphaFoldDB" id="E0S3P6"/>
<proteinExistence type="predicted"/>
<dbReference type="InterPro" id="IPR019261">
    <property type="entry name" value="PARG_cat_microbial"/>
</dbReference>
<evidence type="ECO:0000259" key="1">
    <source>
        <dbReference type="Pfam" id="PF10021"/>
    </source>
</evidence>
<feature type="domain" description="Microbial-type PARG catalytic" evidence="1">
    <location>
        <begin position="23"/>
        <end position="149"/>
    </location>
</feature>
<dbReference type="KEGG" id="bpb:bpr_II089"/>
<dbReference type="EMBL" id="CP001812">
    <property type="protein sequence ID" value="ADL36028.1"/>
    <property type="molecule type" value="Genomic_DNA"/>
</dbReference>
<dbReference type="PANTHER" id="PTHR35596:SF1">
    <property type="entry name" value="MICROBIAL-TYPE PARG CATALYTIC DOMAIN-CONTAINING PROTEIN"/>
    <property type="match status" value="1"/>
</dbReference>
<dbReference type="HOGENOM" id="CLU_024412_4_1_9"/>
<evidence type="ECO:0000313" key="2">
    <source>
        <dbReference type="EMBL" id="ADL36028.1"/>
    </source>
</evidence>
<dbReference type="SUPFAM" id="SSF52949">
    <property type="entry name" value="Macro domain-like"/>
    <property type="match status" value="1"/>
</dbReference>
<dbReference type="RefSeq" id="WP_013282678.1">
    <property type="nucleotide sequence ID" value="NC_014389.1"/>
</dbReference>
<accession>E0S3P6</accession>
<protein>
    <recommendedName>
        <fullName evidence="1">Microbial-type PARG catalytic domain-containing protein</fullName>
    </recommendedName>
</protein>
<evidence type="ECO:0000313" key="3">
    <source>
        <dbReference type="Proteomes" id="UP000001299"/>
    </source>
</evidence>
<keyword evidence="2" id="KW-0614">Plasmid</keyword>